<dbReference type="STRING" id="599839.J4IBI7"/>
<organism evidence="10 11">
    <name type="scientific">Fibroporia radiculosa</name>
    <dbReference type="NCBI Taxonomy" id="599839"/>
    <lineage>
        <taxon>Eukaryota</taxon>
        <taxon>Fungi</taxon>
        <taxon>Dikarya</taxon>
        <taxon>Basidiomycota</taxon>
        <taxon>Agaricomycotina</taxon>
        <taxon>Agaricomycetes</taxon>
        <taxon>Polyporales</taxon>
        <taxon>Fibroporiaceae</taxon>
        <taxon>Fibroporia</taxon>
    </lineage>
</organism>
<dbReference type="Proteomes" id="UP000006352">
    <property type="component" value="Unassembled WGS sequence"/>
</dbReference>
<feature type="repeat" description="Solcar" evidence="9">
    <location>
        <begin position="121"/>
        <end position="204"/>
    </location>
</feature>
<dbReference type="PROSITE" id="PS50920">
    <property type="entry name" value="SOLCAR"/>
    <property type="match status" value="2"/>
</dbReference>
<sequence>MYRYQIYLPPQGRYYYIRLAPGGGTALIRHVPAHLGARGLFRSFMLGHPPQTGTVYRHQAASRTHSFQSSVLRELLAARLGLNTTHIARANARNWTLTGPVTASYEPLGYLFDSATLNESLRSNKAVVCALSASYISTFAGYPLDSIKSRLQTIRTPITVTTLALQVYREEGIVGFYRGLWIPLMTISFVRAASFTIYTRTKEYFRDHHMLERNTGALSGSLISFGSAPFELVKVRRQLEYSIAASKGLRILKAPGTFEAVRDIFRTYGLGGLYLGFRLHFVRDTLGTGLYFFEYDGMRHLMGRLPSGEQGPTPSWMPLHPSMVPFMCGSLAGVTSWALIYPLDVVKTKVQQRALAGERSRTALETLHRLIRGPDPNAPKPILLGLARLYRGLGDASLRNSFYNFVLAVFMPLTTPHPPIMSNNEHRTPSSPGALTRSCNTLQPNIKDAITDARPFISESASAGGSDVQQPMLKHISQVPDGEGEGSDHLPKDGDVQNQELIQDEQEMHSPFDAVGLIDQISKIDPKFGKLIYRGLAIIEVRRTFVVIALTETVLTKIQFIQSVHDLKTFLFGLAVGMNLVAPAIPPIEMARESYRVHATFLKAVRALNVQREGADLPLYEEVSFLHTQDLQRIQQLFRESILSGQIGRQG</sequence>
<gene>
    <name evidence="10" type="ORF">FIBRA_06919</name>
</gene>
<keyword evidence="8 9" id="KW-0472">Membrane</keyword>
<keyword evidence="3" id="KW-0813">Transport</keyword>
<dbReference type="PANTHER" id="PTHR45624">
    <property type="entry name" value="MITOCHONDRIAL BASIC AMINO ACIDS TRANSPORTER-RELATED"/>
    <property type="match status" value="1"/>
</dbReference>
<evidence type="ECO:0000313" key="11">
    <source>
        <dbReference type="Proteomes" id="UP000006352"/>
    </source>
</evidence>
<dbReference type="EMBL" id="HE797165">
    <property type="protein sequence ID" value="CCM04731.1"/>
    <property type="molecule type" value="Genomic_DNA"/>
</dbReference>
<reference evidence="10 11" key="1">
    <citation type="journal article" date="2012" name="Appl. Environ. Microbiol.">
        <title>Short-read sequencing for genomic analysis of the brown rot fungus Fibroporia radiculosa.</title>
        <authorList>
            <person name="Tang J.D."/>
            <person name="Perkins A.D."/>
            <person name="Sonstegard T.S."/>
            <person name="Schroeder S.G."/>
            <person name="Burgess S.C."/>
            <person name="Diehl S.V."/>
        </authorList>
    </citation>
    <scope>NUCLEOTIDE SEQUENCE [LARGE SCALE GENOMIC DNA]</scope>
    <source>
        <strain evidence="10 11">TFFH 294</strain>
    </source>
</reference>
<dbReference type="AlphaFoldDB" id="J4IBI7"/>
<protein>
    <submittedName>
        <fullName evidence="10">Uncharacterized protein</fullName>
    </submittedName>
</protein>
<dbReference type="InParanoid" id="J4IBI7"/>
<keyword evidence="6" id="KW-1133">Transmembrane helix</keyword>
<evidence type="ECO:0000313" key="10">
    <source>
        <dbReference type="EMBL" id="CCM04731.1"/>
    </source>
</evidence>
<dbReference type="HOGENOM" id="CLU_420930_0_0_1"/>
<evidence type="ECO:0000256" key="2">
    <source>
        <dbReference type="ARBA" id="ARBA00006375"/>
    </source>
</evidence>
<dbReference type="SUPFAM" id="SSF103506">
    <property type="entry name" value="Mitochondrial carrier"/>
    <property type="match status" value="1"/>
</dbReference>
<dbReference type="InterPro" id="IPR023395">
    <property type="entry name" value="MCP_dom_sf"/>
</dbReference>
<evidence type="ECO:0000256" key="4">
    <source>
        <dbReference type="ARBA" id="ARBA00022692"/>
    </source>
</evidence>
<comment type="subcellular location">
    <subcellularLocation>
        <location evidence="1">Mitochondrion membrane</location>
        <topology evidence="1">Multi-pass membrane protein</topology>
    </subcellularLocation>
</comment>
<accession>J4IBI7</accession>
<keyword evidence="7" id="KW-0496">Mitochondrion</keyword>
<evidence type="ECO:0000256" key="7">
    <source>
        <dbReference type="ARBA" id="ARBA00023128"/>
    </source>
</evidence>
<dbReference type="InterPro" id="IPR018108">
    <property type="entry name" value="MCP_transmembrane"/>
</dbReference>
<dbReference type="Pfam" id="PF00153">
    <property type="entry name" value="Mito_carr"/>
    <property type="match status" value="3"/>
</dbReference>
<dbReference type="GO" id="GO:0031966">
    <property type="term" value="C:mitochondrial membrane"/>
    <property type="evidence" value="ECO:0007669"/>
    <property type="project" value="UniProtKB-SubCell"/>
</dbReference>
<proteinExistence type="inferred from homology"/>
<evidence type="ECO:0000256" key="5">
    <source>
        <dbReference type="ARBA" id="ARBA00022737"/>
    </source>
</evidence>
<comment type="similarity">
    <text evidence="2">Belongs to the mitochondrial carrier (TC 2.A.29) family.</text>
</comment>
<keyword evidence="11" id="KW-1185">Reference proteome</keyword>
<dbReference type="PANTHER" id="PTHR45624:SF9">
    <property type="entry name" value="CARRIER PROTEIN, PUTATIVE (AFU_ORTHOLOGUE AFUA_4G06390)-RELATED"/>
    <property type="match status" value="1"/>
</dbReference>
<feature type="repeat" description="Solcar" evidence="9">
    <location>
        <begin position="207"/>
        <end position="301"/>
    </location>
</feature>
<evidence type="ECO:0000256" key="3">
    <source>
        <dbReference type="ARBA" id="ARBA00022448"/>
    </source>
</evidence>
<dbReference type="GO" id="GO:0022857">
    <property type="term" value="F:transmembrane transporter activity"/>
    <property type="evidence" value="ECO:0007669"/>
    <property type="project" value="TreeGrafter"/>
</dbReference>
<evidence type="ECO:0000256" key="8">
    <source>
        <dbReference type="ARBA" id="ARBA00023136"/>
    </source>
</evidence>
<keyword evidence="4 9" id="KW-0812">Transmembrane</keyword>
<evidence type="ECO:0000256" key="6">
    <source>
        <dbReference type="ARBA" id="ARBA00022989"/>
    </source>
</evidence>
<dbReference type="OrthoDB" id="2382881at2759"/>
<dbReference type="Gene3D" id="1.50.40.10">
    <property type="entry name" value="Mitochondrial carrier domain"/>
    <property type="match status" value="1"/>
</dbReference>
<evidence type="ECO:0000256" key="9">
    <source>
        <dbReference type="PROSITE-ProRule" id="PRU00282"/>
    </source>
</evidence>
<dbReference type="RefSeq" id="XP_012184014.1">
    <property type="nucleotide sequence ID" value="XM_012328624.1"/>
</dbReference>
<name>J4IBI7_9APHY</name>
<dbReference type="InterPro" id="IPR050567">
    <property type="entry name" value="Mitochondrial_Carrier"/>
</dbReference>
<dbReference type="GeneID" id="24099642"/>
<evidence type="ECO:0000256" key="1">
    <source>
        <dbReference type="ARBA" id="ARBA00004225"/>
    </source>
</evidence>
<keyword evidence="5" id="KW-0677">Repeat</keyword>